<dbReference type="Pfam" id="PF07729">
    <property type="entry name" value="FCD"/>
    <property type="match status" value="1"/>
</dbReference>
<dbReference type="SMART" id="SM00895">
    <property type="entry name" value="FCD"/>
    <property type="match status" value="1"/>
</dbReference>
<evidence type="ECO:0000259" key="5">
    <source>
        <dbReference type="PROSITE" id="PS50949"/>
    </source>
</evidence>
<dbReference type="InterPro" id="IPR036390">
    <property type="entry name" value="WH_DNA-bd_sf"/>
</dbReference>
<dbReference type="EMBL" id="JADKMA010000002">
    <property type="protein sequence ID" value="MBO8190225.1"/>
    <property type="molecule type" value="Genomic_DNA"/>
</dbReference>
<dbReference type="Proteomes" id="UP001519064">
    <property type="component" value="Unassembled WGS sequence"/>
</dbReference>
<gene>
    <name evidence="6" type="ORF">ITI46_00600</name>
</gene>
<protein>
    <submittedName>
        <fullName evidence="6">FadR family transcriptional regulator</fullName>
    </submittedName>
</protein>
<evidence type="ECO:0000313" key="7">
    <source>
        <dbReference type="Proteomes" id="UP001519064"/>
    </source>
</evidence>
<accession>A0ABS3X4B6</accession>
<dbReference type="PANTHER" id="PTHR43537:SF44">
    <property type="entry name" value="GNTR FAMILY REGULATORY PROTEIN"/>
    <property type="match status" value="1"/>
</dbReference>
<keyword evidence="1" id="KW-0805">Transcription regulation</keyword>
<keyword evidence="7" id="KW-1185">Reference proteome</keyword>
<feature type="domain" description="HTH gntR-type" evidence="5">
    <location>
        <begin position="84"/>
        <end position="151"/>
    </location>
</feature>
<feature type="compositionally biased region" description="Gly residues" evidence="4">
    <location>
        <begin position="347"/>
        <end position="359"/>
    </location>
</feature>
<evidence type="ECO:0000313" key="6">
    <source>
        <dbReference type="EMBL" id="MBO8190225.1"/>
    </source>
</evidence>
<proteinExistence type="predicted"/>
<keyword evidence="2" id="KW-0238">DNA-binding</keyword>
<dbReference type="SUPFAM" id="SSF46785">
    <property type="entry name" value="Winged helix' DNA-binding domain"/>
    <property type="match status" value="1"/>
</dbReference>
<dbReference type="Gene3D" id="1.20.120.530">
    <property type="entry name" value="GntR ligand-binding domain-like"/>
    <property type="match status" value="1"/>
</dbReference>
<sequence>MLFTKALKTVLTSADTRVVTTLAHSMMTAARPVDTGLAGPGELDRYAYAESTGTARTTTNASAWEGSEAEMNRVGRRASGSRGRGLHGQLVQQLGQMIVSGDLGADRPLVPEEIGQRFEVSRTVVRESLRVLEAKGLVSARPNVGTRVRPVSDWNLLDPDIIEWRAFGPQREGQRRELCELRWAIEPLAARLAAGQSHDDVHQRLGDMVEIMGHAHAQGDTLTFSRADAEFHGLILQAAGNRMLEHLSGIVSSALQVSGGPTACCEQPTENAVGHHRRVVDALVAGEAAVAEAAMRQVLSGPAESVAAAQPAQGAPAPAAASGQPAQATPPAQAGQPGTHGVPAGAGQPGQPGGAGAAGGADHVVPAPREH</sequence>
<dbReference type="InterPro" id="IPR008920">
    <property type="entry name" value="TF_FadR/GntR_C"/>
</dbReference>
<feature type="region of interest" description="Disordered" evidence="4">
    <location>
        <begin position="50"/>
        <end position="70"/>
    </location>
</feature>
<comment type="caution">
    <text evidence="6">The sequence shown here is derived from an EMBL/GenBank/DDBJ whole genome shotgun (WGS) entry which is preliminary data.</text>
</comment>
<keyword evidence="3" id="KW-0804">Transcription</keyword>
<dbReference type="Pfam" id="PF00392">
    <property type="entry name" value="GntR"/>
    <property type="match status" value="1"/>
</dbReference>
<evidence type="ECO:0000256" key="4">
    <source>
        <dbReference type="SAM" id="MobiDB-lite"/>
    </source>
</evidence>
<dbReference type="SMART" id="SM00345">
    <property type="entry name" value="HTH_GNTR"/>
    <property type="match status" value="1"/>
</dbReference>
<reference evidence="6 7" key="1">
    <citation type="submission" date="2020-11" db="EMBL/GenBank/DDBJ databases">
        <title>Streptomyces spirodelae sp. nov., isolated from duckweed.</title>
        <authorList>
            <person name="Saimee Y."/>
            <person name="Duangmal K."/>
        </authorList>
    </citation>
    <scope>NUCLEOTIDE SEQUENCE [LARGE SCALE GENOMIC DNA]</scope>
    <source>
        <strain evidence="6 7">S16-07</strain>
    </source>
</reference>
<evidence type="ECO:0000256" key="3">
    <source>
        <dbReference type="ARBA" id="ARBA00023163"/>
    </source>
</evidence>
<feature type="compositionally biased region" description="Low complexity" evidence="4">
    <location>
        <begin position="309"/>
        <end position="346"/>
    </location>
</feature>
<dbReference type="InterPro" id="IPR011711">
    <property type="entry name" value="GntR_C"/>
</dbReference>
<dbReference type="SUPFAM" id="SSF48008">
    <property type="entry name" value="GntR ligand-binding domain-like"/>
    <property type="match status" value="1"/>
</dbReference>
<evidence type="ECO:0000256" key="1">
    <source>
        <dbReference type="ARBA" id="ARBA00023015"/>
    </source>
</evidence>
<dbReference type="Gene3D" id="1.10.10.10">
    <property type="entry name" value="Winged helix-like DNA-binding domain superfamily/Winged helix DNA-binding domain"/>
    <property type="match status" value="1"/>
</dbReference>
<dbReference type="InterPro" id="IPR036388">
    <property type="entry name" value="WH-like_DNA-bd_sf"/>
</dbReference>
<evidence type="ECO:0000256" key="2">
    <source>
        <dbReference type="ARBA" id="ARBA00023125"/>
    </source>
</evidence>
<organism evidence="6 7">
    <name type="scientific">Streptomyces oryzae</name>
    <dbReference type="NCBI Taxonomy" id="1434886"/>
    <lineage>
        <taxon>Bacteria</taxon>
        <taxon>Bacillati</taxon>
        <taxon>Actinomycetota</taxon>
        <taxon>Actinomycetes</taxon>
        <taxon>Kitasatosporales</taxon>
        <taxon>Streptomycetaceae</taxon>
        <taxon>Streptomyces</taxon>
    </lineage>
</organism>
<feature type="compositionally biased region" description="Polar residues" evidence="4">
    <location>
        <begin position="51"/>
        <end position="62"/>
    </location>
</feature>
<dbReference type="PANTHER" id="PTHR43537">
    <property type="entry name" value="TRANSCRIPTIONAL REGULATOR, GNTR FAMILY"/>
    <property type="match status" value="1"/>
</dbReference>
<dbReference type="InterPro" id="IPR000524">
    <property type="entry name" value="Tscrpt_reg_HTH_GntR"/>
</dbReference>
<feature type="region of interest" description="Disordered" evidence="4">
    <location>
        <begin position="309"/>
        <end position="371"/>
    </location>
</feature>
<feature type="compositionally biased region" description="Low complexity" evidence="4">
    <location>
        <begin position="360"/>
        <end position="371"/>
    </location>
</feature>
<dbReference type="PROSITE" id="PS50949">
    <property type="entry name" value="HTH_GNTR"/>
    <property type="match status" value="1"/>
</dbReference>
<name>A0ABS3X4B6_9ACTN</name>
<dbReference type="CDD" id="cd07377">
    <property type="entry name" value="WHTH_GntR"/>
    <property type="match status" value="1"/>
</dbReference>